<accession>M7C0H5</accession>
<reference evidence="2" key="1">
    <citation type="journal article" date="2013" name="Nat. Genet.">
        <title>The draft genomes of soft-shell turtle and green sea turtle yield insights into the development and evolution of the turtle-specific body plan.</title>
        <authorList>
            <person name="Wang Z."/>
            <person name="Pascual-Anaya J."/>
            <person name="Zadissa A."/>
            <person name="Li W."/>
            <person name="Niimura Y."/>
            <person name="Huang Z."/>
            <person name="Li C."/>
            <person name="White S."/>
            <person name="Xiong Z."/>
            <person name="Fang D."/>
            <person name="Wang B."/>
            <person name="Ming Y."/>
            <person name="Chen Y."/>
            <person name="Zheng Y."/>
            <person name="Kuraku S."/>
            <person name="Pignatelli M."/>
            <person name="Herrero J."/>
            <person name="Beal K."/>
            <person name="Nozawa M."/>
            <person name="Li Q."/>
            <person name="Wang J."/>
            <person name="Zhang H."/>
            <person name="Yu L."/>
            <person name="Shigenobu S."/>
            <person name="Wang J."/>
            <person name="Liu J."/>
            <person name="Flicek P."/>
            <person name="Searle S."/>
            <person name="Wang J."/>
            <person name="Kuratani S."/>
            <person name="Yin Y."/>
            <person name="Aken B."/>
            <person name="Zhang G."/>
            <person name="Irie N."/>
        </authorList>
    </citation>
    <scope>NUCLEOTIDE SEQUENCE [LARGE SCALE GENOMIC DNA]</scope>
</reference>
<evidence type="ECO:0000313" key="2">
    <source>
        <dbReference type="Proteomes" id="UP000031443"/>
    </source>
</evidence>
<proteinExistence type="predicted"/>
<dbReference type="AlphaFoldDB" id="M7C0H5"/>
<dbReference type="Proteomes" id="UP000031443">
    <property type="component" value="Unassembled WGS sequence"/>
</dbReference>
<dbReference type="EMBL" id="KB521139">
    <property type="protein sequence ID" value="EMP37843.1"/>
    <property type="molecule type" value="Genomic_DNA"/>
</dbReference>
<evidence type="ECO:0000313" key="1">
    <source>
        <dbReference type="EMBL" id="EMP37843.1"/>
    </source>
</evidence>
<sequence>MVIEKKVLEAFLKSQHRPSFITKGLQMSTTNNLWKVQGHFLKAWWKVFPAELKMSLSELAELDLTCPASINDSYQTFCKLVQAAAKKSTPRSYYQQYIPQWSEAIKLDQELKSAGNEQKAINKTNELIQLLDQIRSN</sequence>
<dbReference type="InterPro" id="IPR052560">
    <property type="entry name" value="RdDP_mobile_element"/>
</dbReference>
<dbReference type="PANTHER" id="PTHR36688">
    <property type="entry name" value="ENDO/EXONUCLEASE/PHOSPHATASE DOMAIN-CONTAINING PROTEIN"/>
    <property type="match status" value="1"/>
</dbReference>
<dbReference type="PANTHER" id="PTHR36688:SF1">
    <property type="entry name" value="ENDONUCLEASE_EXONUCLEASE_PHOSPHATASE DOMAIN-CONTAINING PROTEIN"/>
    <property type="match status" value="1"/>
</dbReference>
<organism evidence="1 2">
    <name type="scientific">Chelonia mydas</name>
    <name type="common">Green sea-turtle</name>
    <name type="synonym">Chelonia agassizi</name>
    <dbReference type="NCBI Taxonomy" id="8469"/>
    <lineage>
        <taxon>Eukaryota</taxon>
        <taxon>Metazoa</taxon>
        <taxon>Chordata</taxon>
        <taxon>Craniata</taxon>
        <taxon>Vertebrata</taxon>
        <taxon>Euteleostomi</taxon>
        <taxon>Archelosauria</taxon>
        <taxon>Testudinata</taxon>
        <taxon>Testudines</taxon>
        <taxon>Cryptodira</taxon>
        <taxon>Durocryptodira</taxon>
        <taxon>Americhelydia</taxon>
        <taxon>Chelonioidea</taxon>
        <taxon>Cheloniidae</taxon>
        <taxon>Chelonia</taxon>
    </lineage>
</organism>
<name>M7C0H5_CHEMY</name>
<protein>
    <submittedName>
        <fullName evidence="1">Uncharacterized protein</fullName>
    </submittedName>
</protein>
<gene>
    <name evidence="1" type="ORF">UY3_04908</name>
</gene>
<keyword evidence="2" id="KW-1185">Reference proteome</keyword>